<proteinExistence type="predicted"/>
<dbReference type="EMBL" id="BGPR01003599">
    <property type="protein sequence ID" value="GBM90173.1"/>
    <property type="molecule type" value="Genomic_DNA"/>
</dbReference>
<comment type="caution">
    <text evidence="2">The sequence shown here is derived from an EMBL/GenBank/DDBJ whole genome shotgun (WGS) entry which is preliminary data.</text>
</comment>
<feature type="region of interest" description="Disordered" evidence="1">
    <location>
        <begin position="1"/>
        <end position="38"/>
    </location>
</feature>
<accession>A0A4Y2JIL3</accession>
<reference evidence="2 3" key="1">
    <citation type="journal article" date="2019" name="Sci. Rep.">
        <title>Orb-weaving spider Araneus ventricosus genome elucidates the spidroin gene catalogue.</title>
        <authorList>
            <person name="Kono N."/>
            <person name="Nakamura H."/>
            <person name="Ohtoshi R."/>
            <person name="Moran D.A.P."/>
            <person name="Shinohara A."/>
            <person name="Yoshida Y."/>
            <person name="Fujiwara M."/>
            <person name="Mori M."/>
            <person name="Tomita M."/>
            <person name="Arakawa K."/>
        </authorList>
    </citation>
    <scope>NUCLEOTIDE SEQUENCE [LARGE SCALE GENOMIC DNA]</scope>
</reference>
<keyword evidence="3" id="KW-1185">Reference proteome</keyword>
<evidence type="ECO:0000313" key="3">
    <source>
        <dbReference type="Proteomes" id="UP000499080"/>
    </source>
</evidence>
<feature type="compositionally biased region" description="Basic and acidic residues" evidence="1">
    <location>
        <begin position="1"/>
        <end position="11"/>
    </location>
</feature>
<dbReference type="AlphaFoldDB" id="A0A4Y2JIL3"/>
<sequence length="105" mass="11536">MREVASHSDKRYAHKAKSTKATSNARAVAFSSKKRRPPEGIGWSSLYASVLSTAGRGCVCGPLRQGSAAEAPKVHVRVECVQRHSFRIRVNITLLDLDLRPPPQQ</sequence>
<dbReference type="Proteomes" id="UP000499080">
    <property type="component" value="Unassembled WGS sequence"/>
</dbReference>
<evidence type="ECO:0000256" key="1">
    <source>
        <dbReference type="SAM" id="MobiDB-lite"/>
    </source>
</evidence>
<protein>
    <submittedName>
        <fullName evidence="2">Uncharacterized protein</fullName>
    </submittedName>
</protein>
<organism evidence="2 3">
    <name type="scientific">Araneus ventricosus</name>
    <name type="common">Orbweaver spider</name>
    <name type="synonym">Epeira ventricosa</name>
    <dbReference type="NCBI Taxonomy" id="182803"/>
    <lineage>
        <taxon>Eukaryota</taxon>
        <taxon>Metazoa</taxon>
        <taxon>Ecdysozoa</taxon>
        <taxon>Arthropoda</taxon>
        <taxon>Chelicerata</taxon>
        <taxon>Arachnida</taxon>
        <taxon>Araneae</taxon>
        <taxon>Araneomorphae</taxon>
        <taxon>Entelegynae</taxon>
        <taxon>Araneoidea</taxon>
        <taxon>Araneidae</taxon>
        <taxon>Araneus</taxon>
    </lineage>
</organism>
<gene>
    <name evidence="2" type="ORF">AVEN_120719_1</name>
</gene>
<evidence type="ECO:0000313" key="2">
    <source>
        <dbReference type="EMBL" id="GBM90173.1"/>
    </source>
</evidence>
<name>A0A4Y2JIL3_ARAVE</name>